<organism evidence="1 2">
    <name type="scientific">Nakamurella aerolata</name>
    <dbReference type="NCBI Taxonomy" id="1656892"/>
    <lineage>
        <taxon>Bacteria</taxon>
        <taxon>Bacillati</taxon>
        <taxon>Actinomycetota</taxon>
        <taxon>Actinomycetes</taxon>
        <taxon>Nakamurellales</taxon>
        <taxon>Nakamurellaceae</taxon>
        <taxon>Nakamurella</taxon>
    </lineage>
</organism>
<dbReference type="InterPro" id="IPR005198">
    <property type="entry name" value="Glyco_hydro_76"/>
</dbReference>
<dbReference type="AlphaFoldDB" id="A0A849A2C3"/>
<dbReference type="Proteomes" id="UP000562984">
    <property type="component" value="Unassembled WGS sequence"/>
</dbReference>
<dbReference type="PIRSF" id="PIRSF021505">
    <property type="entry name" value="O_gly_hdrol"/>
    <property type="match status" value="1"/>
</dbReference>
<dbReference type="PANTHER" id="PTHR47791">
    <property type="entry name" value="MEIOTICALLY UP-REGULATED GENE 191 PROTEIN"/>
    <property type="match status" value="1"/>
</dbReference>
<dbReference type="GO" id="GO:0005975">
    <property type="term" value="P:carbohydrate metabolic process"/>
    <property type="evidence" value="ECO:0007669"/>
    <property type="project" value="InterPro"/>
</dbReference>
<dbReference type="PANTHER" id="PTHR47791:SF3">
    <property type="entry name" value="MEIOTICALLY UP-REGULATED GENE 191 PROTEIN"/>
    <property type="match status" value="1"/>
</dbReference>
<comment type="caution">
    <text evidence="1">The sequence shown here is derived from an EMBL/GenBank/DDBJ whole genome shotgun (WGS) entry which is preliminary data.</text>
</comment>
<sequence>MPTPDGPKWAERAAAMETAVVGRQLRRLWAIPATRLGVVAWPPTLSQRLFWRWHYWWQAHLLDCLTDAEIRSPDARRRAQARSLIRGHWLRNGGRWGNNYYDDIAWWALALQRAAPLIGPGRRFSRAADKAVKALSARLDAAWDDAAGGGIPWRRGDVFHNTPANGPAAILLARTGFLPRAAAIADWIDSRLLIADTGLIADGLLPAPETAEDQRGYRVDDTVYTYCQGVVLGAELELVSRNDAAPERIHRLVDAVATELATDNVIRSDGGGNGGLFPGILVRYLTDVAIELPVRSPADERCTATARELVLASARACWAGAAQAPHGPLVSADWAKPTTVPRRGGTGKVRGNAMVAASVEPQRDLSVQLSGWMLMESAARLTR</sequence>
<dbReference type="InterPro" id="IPR014512">
    <property type="entry name" value="O_gly_hydro"/>
</dbReference>
<protein>
    <submittedName>
        <fullName evidence="1">Fructose-bisphosphate aldolase</fullName>
    </submittedName>
</protein>
<name>A0A849A2C3_9ACTN</name>
<gene>
    <name evidence="1" type="ORF">HKD39_03000</name>
</gene>
<accession>A0A849A2C3</accession>
<dbReference type="InterPro" id="IPR008928">
    <property type="entry name" value="6-hairpin_glycosidase_sf"/>
</dbReference>
<dbReference type="RefSeq" id="WP_171198298.1">
    <property type="nucleotide sequence ID" value="NZ_JABEND010000001.1"/>
</dbReference>
<evidence type="ECO:0000313" key="1">
    <source>
        <dbReference type="EMBL" id="NNG34705.1"/>
    </source>
</evidence>
<keyword evidence="2" id="KW-1185">Reference proteome</keyword>
<evidence type="ECO:0000313" key="2">
    <source>
        <dbReference type="Proteomes" id="UP000562984"/>
    </source>
</evidence>
<dbReference type="EMBL" id="JABEND010000001">
    <property type="protein sequence ID" value="NNG34705.1"/>
    <property type="molecule type" value="Genomic_DNA"/>
</dbReference>
<dbReference type="SUPFAM" id="SSF48208">
    <property type="entry name" value="Six-hairpin glycosidases"/>
    <property type="match status" value="1"/>
</dbReference>
<dbReference type="Pfam" id="PF03663">
    <property type="entry name" value="Glyco_hydro_76"/>
    <property type="match status" value="1"/>
</dbReference>
<reference evidence="1 2" key="1">
    <citation type="submission" date="2020-05" db="EMBL/GenBank/DDBJ databases">
        <title>Nakamurella sp. DB0629 isolated from air conditioner.</title>
        <authorList>
            <person name="Kim D.H."/>
            <person name="Kim D.-U."/>
        </authorList>
    </citation>
    <scope>NUCLEOTIDE SEQUENCE [LARGE SCALE GENOMIC DNA]</scope>
    <source>
        <strain evidence="1 2">DB0629</strain>
    </source>
</reference>
<proteinExistence type="predicted"/>
<dbReference type="InterPro" id="IPR053169">
    <property type="entry name" value="MUG_Protein"/>
</dbReference>
<dbReference type="Gene3D" id="1.50.10.20">
    <property type="match status" value="1"/>
</dbReference>